<protein>
    <submittedName>
        <fullName evidence="5">HIT family protein</fullName>
    </submittedName>
</protein>
<feature type="active site" description="Tele-AMP-histidine intermediate" evidence="1">
    <location>
        <position position="90"/>
    </location>
</feature>
<evidence type="ECO:0000313" key="5">
    <source>
        <dbReference type="EMBL" id="WUR05195.1"/>
    </source>
</evidence>
<dbReference type="GeneID" id="90543042"/>
<name>A0AAX4JHP3_9MICR</name>
<reference evidence="5" key="1">
    <citation type="journal article" date="2024" name="BMC Genomics">
        <title>Functional annotation of a divergent genome using sequence and structure-based similarity.</title>
        <authorList>
            <person name="Svedberg D."/>
            <person name="Winiger R.R."/>
            <person name="Berg A."/>
            <person name="Sharma H."/>
            <person name="Tellgren-Roth C."/>
            <person name="Debrunner-Vossbrinck B.A."/>
            <person name="Vossbrinck C.R."/>
            <person name="Barandun J."/>
        </authorList>
    </citation>
    <scope>NUCLEOTIDE SEQUENCE</scope>
    <source>
        <strain evidence="5">Illinois isolate</strain>
    </source>
</reference>
<feature type="short sequence motif" description="Histidine triad motif" evidence="2 3">
    <location>
        <begin position="88"/>
        <end position="92"/>
    </location>
</feature>
<evidence type="ECO:0000313" key="6">
    <source>
        <dbReference type="Proteomes" id="UP001334084"/>
    </source>
</evidence>
<organism evidence="5 6">
    <name type="scientific">Vairimorpha necatrix</name>
    <dbReference type="NCBI Taxonomy" id="6039"/>
    <lineage>
        <taxon>Eukaryota</taxon>
        <taxon>Fungi</taxon>
        <taxon>Fungi incertae sedis</taxon>
        <taxon>Microsporidia</taxon>
        <taxon>Nosematidae</taxon>
        <taxon>Vairimorpha</taxon>
    </lineage>
</organism>
<dbReference type="Proteomes" id="UP001334084">
    <property type="component" value="Chromosome 12"/>
</dbReference>
<evidence type="ECO:0000256" key="2">
    <source>
        <dbReference type="PIRSR" id="PIRSR601310-3"/>
    </source>
</evidence>
<dbReference type="GO" id="GO:0009117">
    <property type="term" value="P:nucleotide metabolic process"/>
    <property type="evidence" value="ECO:0007669"/>
    <property type="project" value="TreeGrafter"/>
</dbReference>
<dbReference type="AlphaFoldDB" id="A0AAX4JHP3"/>
<dbReference type="PANTHER" id="PTHR46648:SF1">
    <property type="entry name" value="ADENOSINE 5'-MONOPHOSPHORAMIDASE HNT1"/>
    <property type="match status" value="1"/>
</dbReference>
<evidence type="ECO:0000256" key="3">
    <source>
        <dbReference type="PROSITE-ProRule" id="PRU00464"/>
    </source>
</evidence>
<dbReference type="InterPro" id="IPR001310">
    <property type="entry name" value="Histidine_triad_HIT"/>
</dbReference>
<dbReference type="PROSITE" id="PS51084">
    <property type="entry name" value="HIT_2"/>
    <property type="match status" value="1"/>
</dbReference>
<dbReference type="GO" id="GO:0003824">
    <property type="term" value="F:catalytic activity"/>
    <property type="evidence" value="ECO:0007669"/>
    <property type="project" value="InterPro"/>
</dbReference>
<keyword evidence="6" id="KW-1185">Reference proteome</keyword>
<dbReference type="KEGG" id="vnx:VNE69_12180"/>
<dbReference type="EMBL" id="CP142737">
    <property type="protein sequence ID" value="WUR05195.1"/>
    <property type="molecule type" value="Genomic_DNA"/>
</dbReference>
<evidence type="ECO:0000256" key="1">
    <source>
        <dbReference type="PIRSR" id="PIRSR601310-1"/>
    </source>
</evidence>
<accession>A0AAX4JHP3</accession>
<evidence type="ECO:0000259" key="4">
    <source>
        <dbReference type="PROSITE" id="PS51084"/>
    </source>
</evidence>
<dbReference type="InterPro" id="IPR011146">
    <property type="entry name" value="HIT-like"/>
</dbReference>
<proteinExistence type="predicted"/>
<dbReference type="Gene3D" id="3.30.428.10">
    <property type="entry name" value="HIT-like"/>
    <property type="match status" value="1"/>
</dbReference>
<dbReference type="RefSeq" id="XP_065331340.1">
    <property type="nucleotide sequence ID" value="XM_065475268.1"/>
</dbReference>
<dbReference type="SUPFAM" id="SSF54197">
    <property type="entry name" value="HIT-like"/>
    <property type="match status" value="1"/>
</dbReference>
<dbReference type="InterPro" id="IPR036265">
    <property type="entry name" value="HIT-like_sf"/>
</dbReference>
<feature type="domain" description="HIT" evidence="4">
    <location>
        <begin position="2"/>
        <end position="103"/>
    </location>
</feature>
<sequence>MSSCVFCSLIGSSSVLYESPHSFVLLDRFPLSSGHLLVIPKVHHPSLHEYEDHEVSDILSVCIKMVKKYKFKKYNILQNTGNYQSVFHVHFHVVPCHETERLKIEWSSKKMTDAEYSEYHQQYQQCQQ</sequence>
<dbReference type="PRINTS" id="PR00332">
    <property type="entry name" value="HISTRIAD"/>
</dbReference>
<gene>
    <name evidence="5" type="ORF">VNE69_12180</name>
</gene>
<dbReference type="PANTHER" id="PTHR46648">
    <property type="entry name" value="HIT FAMILY PROTEIN 1"/>
    <property type="match status" value="1"/>
</dbReference>
<dbReference type="Pfam" id="PF01230">
    <property type="entry name" value="HIT"/>
    <property type="match status" value="1"/>
</dbReference>